<dbReference type="GO" id="GO:0046872">
    <property type="term" value="F:metal ion binding"/>
    <property type="evidence" value="ECO:0007669"/>
    <property type="project" value="UniProtKB-KW"/>
</dbReference>
<dbReference type="Proteomes" id="UP000800235">
    <property type="component" value="Unassembled WGS sequence"/>
</dbReference>
<dbReference type="PANTHER" id="PTHR22726">
    <property type="entry name" value="METALLOENDOPEPTIDASE OMA1"/>
    <property type="match status" value="1"/>
</dbReference>
<dbReference type="GO" id="GO:0006515">
    <property type="term" value="P:protein quality control for misfolded or incompletely synthesized proteins"/>
    <property type="evidence" value="ECO:0007669"/>
    <property type="project" value="TreeGrafter"/>
</dbReference>
<evidence type="ECO:0000256" key="5">
    <source>
        <dbReference type="ARBA" id="ARBA00023049"/>
    </source>
</evidence>
<dbReference type="EMBL" id="MU007111">
    <property type="protein sequence ID" value="KAF2420318.1"/>
    <property type="molecule type" value="Genomic_DNA"/>
</dbReference>
<proteinExistence type="inferred from homology"/>
<dbReference type="PANTHER" id="PTHR22726:SF1">
    <property type="entry name" value="METALLOENDOPEPTIDASE OMA1, MITOCHONDRIAL"/>
    <property type="match status" value="1"/>
</dbReference>
<evidence type="ECO:0000313" key="8">
    <source>
        <dbReference type="EMBL" id="KAF2420318.1"/>
    </source>
</evidence>
<dbReference type="InterPro" id="IPR051156">
    <property type="entry name" value="Mito/Outer_Membr_Metalloprot"/>
</dbReference>
<dbReference type="AlphaFoldDB" id="A0A9P4TT38"/>
<evidence type="ECO:0000256" key="1">
    <source>
        <dbReference type="ARBA" id="ARBA00022670"/>
    </source>
</evidence>
<keyword evidence="1 6" id="KW-0645">Protease</keyword>
<feature type="domain" description="Peptidase M48" evidence="7">
    <location>
        <begin position="135"/>
        <end position="311"/>
    </location>
</feature>
<evidence type="ECO:0000256" key="4">
    <source>
        <dbReference type="ARBA" id="ARBA00022833"/>
    </source>
</evidence>
<accession>A0A9P4TT38</accession>
<sequence>MSAFRSFRCLFQSNITPLTFTPSKFKYRTKPQLPKQHVQFHTSRPNNAQQYRYNRWQQTSFLFSRWAARPTFYYEVGGLSALTAGFYTYNLETVPVSGRKRFNLISAEQEAEISKQQYGIIMEQYRGRILPGWDKRTRRVEGVLRRLVPRSGLEGLEWSVHVVESEEVNAFVIPGGKVFVFTGILPICENEDGIAAVLGHEIAHNVAHHAAERMSRGSILTMVSFIFMQLTGLPDVLSSLPLTLAFDRPNGRAQESEADYIGLMMMAQACYDPEQAEAFWKRMRKAEKGAPPEFLSTHPSSEHRIEHIQRWLPEAQQKRNESECGAVLDYADDFKRAFPAVRW</sequence>
<name>A0A9P4TT38_9PEZI</name>
<dbReference type="InterPro" id="IPR001915">
    <property type="entry name" value="Peptidase_M48"/>
</dbReference>
<evidence type="ECO:0000256" key="3">
    <source>
        <dbReference type="ARBA" id="ARBA00022801"/>
    </source>
</evidence>
<dbReference type="GO" id="GO:0034982">
    <property type="term" value="P:mitochondrial protein processing"/>
    <property type="evidence" value="ECO:0007669"/>
    <property type="project" value="TreeGrafter"/>
</dbReference>
<keyword evidence="9" id="KW-1185">Reference proteome</keyword>
<keyword evidence="2" id="KW-0479">Metal-binding</keyword>
<evidence type="ECO:0000256" key="2">
    <source>
        <dbReference type="ARBA" id="ARBA00022723"/>
    </source>
</evidence>
<dbReference type="Gene3D" id="3.30.2010.10">
    <property type="entry name" value="Metalloproteases ('zincins'), catalytic domain"/>
    <property type="match status" value="1"/>
</dbReference>
<organism evidence="8 9">
    <name type="scientific">Tothia fuscella</name>
    <dbReference type="NCBI Taxonomy" id="1048955"/>
    <lineage>
        <taxon>Eukaryota</taxon>
        <taxon>Fungi</taxon>
        <taxon>Dikarya</taxon>
        <taxon>Ascomycota</taxon>
        <taxon>Pezizomycotina</taxon>
        <taxon>Dothideomycetes</taxon>
        <taxon>Pleosporomycetidae</taxon>
        <taxon>Venturiales</taxon>
        <taxon>Cylindrosympodiaceae</taxon>
        <taxon>Tothia</taxon>
    </lineage>
</organism>
<reference evidence="8" key="1">
    <citation type="journal article" date="2020" name="Stud. Mycol.">
        <title>101 Dothideomycetes genomes: a test case for predicting lifestyles and emergence of pathogens.</title>
        <authorList>
            <person name="Haridas S."/>
            <person name="Albert R."/>
            <person name="Binder M."/>
            <person name="Bloem J."/>
            <person name="Labutti K."/>
            <person name="Salamov A."/>
            <person name="Andreopoulos B."/>
            <person name="Baker S."/>
            <person name="Barry K."/>
            <person name="Bills G."/>
            <person name="Bluhm B."/>
            <person name="Cannon C."/>
            <person name="Castanera R."/>
            <person name="Culley D."/>
            <person name="Daum C."/>
            <person name="Ezra D."/>
            <person name="Gonzalez J."/>
            <person name="Henrissat B."/>
            <person name="Kuo A."/>
            <person name="Liang C."/>
            <person name="Lipzen A."/>
            <person name="Lutzoni F."/>
            <person name="Magnuson J."/>
            <person name="Mondo S."/>
            <person name="Nolan M."/>
            <person name="Ohm R."/>
            <person name="Pangilinan J."/>
            <person name="Park H.-J."/>
            <person name="Ramirez L."/>
            <person name="Alfaro M."/>
            <person name="Sun H."/>
            <person name="Tritt A."/>
            <person name="Yoshinaga Y."/>
            <person name="Zwiers L.-H."/>
            <person name="Turgeon B."/>
            <person name="Goodwin S."/>
            <person name="Spatafora J."/>
            <person name="Crous P."/>
            <person name="Grigoriev I."/>
        </authorList>
    </citation>
    <scope>NUCLEOTIDE SEQUENCE</scope>
    <source>
        <strain evidence="8">CBS 130266</strain>
    </source>
</reference>
<dbReference type="Pfam" id="PF01435">
    <property type="entry name" value="Peptidase_M48"/>
    <property type="match status" value="1"/>
</dbReference>
<comment type="caution">
    <text evidence="8">The sequence shown here is derived from an EMBL/GenBank/DDBJ whole genome shotgun (WGS) entry which is preliminary data.</text>
</comment>
<keyword evidence="4 6" id="KW-0862">Zinc</keyword>
<evidence type="ECO:0000259" key="7">
    <source>
        <dbReference type="Pfam" id="PF01435"/>
    </source>
</evidence>
<evidence type="ECO:0000313" key="9">
    <source>
        <dbReference type="Proteomes" id="UP000800235"/>
    </source>
</evidence>
<gene>
    <name evidence="8" type="ORF">EJ08DRAFT_665672</name>
</gene>
<dbReference type="OrthoDB" id="7464992at2759"/>
<keyword evidence="3 6" id="KW-0378">Hydrolase</keyword>
<dbReference type="GO" id="GO:0004222">
    <property type="term" value="F:metalloendopeptidase activity"/>
    <property type="evidence" value="ECO:0007669"/>
    <property type="project" value="InterPro"/>
</dbReference>
<evidence type="ECO:0000256" key="6">
    <source>
        <dbReference type="RuleBase" id="RU003983"/>
    </source>
</evidence>
<comment type="similarity">
    <text evidence="6">Belongs to the peptidase M48 family.</text>
</comment>
<dbReference type="GO" id="GO:0005743">
    <property type="term" value="C:mitochondrial inner membrane"/>
    <property type="evidence" value="ECO:0007669"/>
    <property type="project" value="TreeGrafter"/>
</dbReference>
<dbReference type="CDD" id="cd07331">
    <property type="entry name" value="M48C_Oma1_like"/>
    <property type="match status" value="1"/>
</dbReference>
<protein>
    <recommendedName>
        <fullName evidence="7">Peptidase M48 domain-containing protein</fullName>
    </recommendedName>
</protein>
<keyword evidence="5 6" id="KW-0482">Metalloprotease</keyword>
<comment type="cofactor">
    <cofactor evidence="6">
        <name>Zn(2+)</name>
        <dbReference type="ChEBI" id="CHEBI:29105"/>
    </cofactor>
    <text evidence="6">Binds 1 zinc ion per subunit.</text>
</comment>